<dbReference type="EC" id="1.14.18.1" evidence="2"/>
<keyword evidence="3" id="KW-0479">Metal-binding</keyword>
<dbReference type="PROSITE" id="PS00497">
    <property type="entry name" value="TYROSINASE_1"/>
    <property type="match status" value="1"/>
</dbReference>
<evidence type="ECO:0000256" key="5">
    <source>
        <dbReference type="ARBA" id="ARBA00023101"/>
    </source>
</evidence>
<evidence type="ECO:0000313" key="10">
    <source>
        <dbReference type="EMBL" id="UXP86201.1"/>
    </source>
</evidence>
<name>A0A977TEP2_9AGAR</name>
<dbReference type="Gene3D" id="1.10.1280.10">
    <property type="entry name" value="Di-copper center containing domain from catechol oxidase"/>
    <property type="match status" value="1"/>
</dbReference>
<keyword evidence="5" id="KW-0470">Melanin biosynthesis</keyword>
<keyword evidence="4" id="KW-0186">Copper</keyword>
<feature type="domain" description="Tyrosinase copper-binding" evidence="9">
    <location>
        <begin position="354"/>
        <end position="365"/>
    </location>
</feature>
<accession>A0A977TEP2</accession>
<evidence type="ECO:0000259" key="8">
    <source>
        <dbReference type="PROSITE" id="PS00497"/>
    </source>
</evidence>
<comment type="catalytic activity">
    <reaction evidence="7">
        <text>L-tyrosine + O2 = L-dopaquinone + H2O</text>
        <dbReference type="Rhea" id="RHEA:18117"/>
        <dbReference type="ChEBI" id="CHEBI:15377"/>
        <dbReference type="ChEBI" id="CHEBI:15379"/>
        <dbReference type="ChEBI" id="CHEBI:57924"/>
        <dbReference type="ChEBI" id="CHEBI:58315"/>
        <dbReference type="EC" id="1.14.18.1"/>
    </reaction>
</comment>
<evidence type="ECO:0000256" key="7">
    <source>
        <dbReference type="ARBA" id="ARBA00048881"/>
    </source>
</evidence>
<dbReference type="PANTHER" id="PTHR11474">
    <property type="entry name" value="TYROSINASE FAMILY MEMBER"/>
    <property type="match status" value="1"/>
</dbReference>
<organism evidence="10">
    <name type="scientific">Volvariella volvacea</name>
    <dbReference type="NCBI Taxonomy" id="36659"/>
    <lineage>
        <taxon>Eukaryota</taxon>
        <taxon>Fungi</taxon>
        <taxon>Dikarya</taxon>
        <taxon>Basidiomycota</taxon>
        <taxon>Agaricomycotina</taxon>
        <taxon>Agaricomycetes</taxon>
        <taxon>Agaricomycetidae</taxon>
        <taxon>Agaricales</taxon>
        <taxon>Pluteineae</taxon>
        <taxon>Pluteaceae</taxon>
        <taxon>Volvariella</taxon>
    </lineage>
</organism>
<dbReference type="AlphaFoldDB" id="A0A977TEP2"/>
<evidence type="ECO:0000256" key="6">
    <source>
        <dbReference type="ARBA" id="ARBA00048233"/>
    </source>
</evidence>
<gene>
    <name evidence="10" type="primary">PPO4</name>
</gene>
<reference evidence="10" key="1">
    <citation type="submission" date="2021-06" db="EMBL/GenBank/DDBJ databases">
        <authorList>
            <person name="Ming L."/>
        </authorList>
    </citation>
    <scope>NUCLEOTIDE SEQUENCE</scope>
    <source>
        <strain evidence="10">V26</strain>
    </source>
</reference>
<dbReference type="PRINTS" id="PR00092">
    <property type="entry name" value="TYROSINASE"/>
</dbReference>
<dbReference type="PROSITE" id="PS00498">
    <property type="entry name" value="TYROSINASE_2"/>
    <property type="match status" value="1"/>
</dbReference>
<proteinExistence type="evidence at transcript level"/>
<evidence type="ECO:0000256" key="2">
    <source>
        <dbReference type="ARBA" id="ARBA00011906"/>
    </source>
</evidence>
<dbReference type="GO" id="GO:0004503">
    <property type="term" value="F:tyrosinase activity"/>
    <property type="evidence" value="ECO:0007669"/>
    <property type="project" value="UniProtKB-EC"/>
</dbReference>
<sequence length="688" mass="77424">MFKDLYSFLGDYVSASWKPRIDLEAQTAGQTTTEGDTGAPYIITGRKGTGTHPRLEIRDLADKKEQWTLFILALIEIQKPGYHDASTQFVSMAGIHGLPYARWAGDPTGSPDSVKASWKGYCTHASVLFPTWHRACMLLMEQAIGDAAIAIANSFNLTNATEQEKWDQAAEELRFPFWDWTDPRTEIEGLPRLLYQEKVTIYPPTSREPLLVDNPLACYKFGSTLPPGFSDIPEPPGKGGVSANTYFSKWNRTYRWPEKVPKDPKEDYEGLNAMLRKSAAGLRSQVAMLFSFPSDTDSSQYPIIWDEFSNTRFQSQESWPSPFCAGSLESSHNSIHLILGGIGAMSDPDYAGFDPIFFLHHANVDRIYALWEYVYPKYWIGDGYRDNSGQQKHFTQEEGTWGQVNNAILNDDTDLAPFRMSEDRYWDSNHSRSLERESTVPKYYTYPPVAGVHVDRPAINAEREQYLRALQAHFGMHQNSLIYTPRNIERPTFYSALVQMTSAMLRGGFDQSRIFVVAVELVEHAFNRSYGLEVVYNEGSPQEHYVGLVTVFTRREVTACAACRVRRNEQARTRGIIPIPSAVIAQLVGSEGLGCYADDDLLAEALACKLSARLICPGGTVLAKEMDPTEGYEVVFGELQSDTAPRLSIWSSTVVPESYVDGEVEPYGLSGWRKHRTLFLNTWVRSVA</sequence>
<protein>
    <recommendedName>
        <fullName evidence="2">tyrosinase</fullName>
        <ecNumber evidence="2">1.14.18.1</ecNumber>
    </recommendedName>
</protein>
<comment type="similarity">
    <text evidence="1">Belongs to the tyrosinase family.</text>
</comment>
<dbReference type="InterPro" id="IPR050316">
    <property type="entry name" value="Tyrosinase/Hemocyanin"/>
</dbReference>
<evidence type="ECO:0000256" key="1">
    <source>
        <dbReference type="ARBA" id="ARBA00009928"/>
    </source>
</evidence>
<dbReference type="InterPro" id="IPR002227">
    <property type="entry name" value="Tyrosinase_Cu-bd"/>
</dbReference>
<dbReference type="Pfam" id="PF00264">
    <property type="entry name" value="Tyrosinase"/>
    <property type="match status" value="1"/>
</dbReference>
<comment type="catalytic activity">
    <reaction evidence="6">
        <text>2 L-dopa + O2 = 2 L-dopaquinone + 2 H2O</text>
        <dbReference type="Rhea" id="RHEA:34287"/>
        <dbReference type="ChEBI" id="CHEBI:15377"/>
        <dbReference type="ChEBI" id="CHEBI:15379"/>
        <dbReference type="ChEBI" id="CHEBI:57504"/>
        <dbReference type="ChEBI" id="CHEBI:57924"/>
        <dbReference type="EC" id="1.14.18.1"/>
    </reaction>
</comment>
<dbReference type="InterPro" id="IPR008922">
    <property type="entry name" value="Di-copper_centre_dom_sf"/>
</dbReference>
<evidence type="ECO:0000256" key="3">
    <source>
        <dbReference type="ARBA" id="ARBA00022723"/>
    </source>
</evidence>
<dbReference type="GO" id="GO:0042438">
    <property type="term" value="P:melanin biosynthetic process"/>
    <property type="evidence" value="ECO:0007669"/>
    <property type="project" value="UniProtKB-KW"/>
</dbReference>
<evidence type="ECO:0000256" key="4">
    <source>
        <dbReference type="ARBA" id="ARBA00023008"/>
    </source>
</evidence>
<feature type="domain" description="Tyrosinase copper-binding" evidence="8">
    <location>
        <begin position="124"/>
        <end position="141"/>
    </location>
</feature>
<dbReference type="GO" id="GO:0046872">
    <property type="term" value="F:metal ion binding"/>
    <property type="evidence" value="ECO:0007669"/>
    <property type="project" value="UniProtKB-KW"/>
</dbReference>
<dbReference type="EMBL" id="MZ440855">
    <property type="protein sequence ID" value="UXP86201.1"/>
    <property type="molecule type" value="mRNA"/>
</dbReference>
<evidence type="ECO:0000259" key="9">
    <source>
        <dbReference type="PROSITE" id="PS00498"/>
    </source>
</evidence>
<dbReference type="PANTHER" id="PTHR11474:SF76">
    <property type="entry name" value="SHKT DOMAIN-CONTAINING PROTEIN"/>
    <property type="match status" value="1"/>
</dbReference>
<dbReference type="SUPFAM" id="SSF48056">
    <property type="entry name" value="Di-copper centre-containing domain"/>
    <property type="match status" value="1"/>
</dbReference>